<feature type="signal peptide" evidence="2">
    <location>
        <begin position="1"/>
        <end position="23"/>
    </location>
</feature>
<protein>
    <submittedName>
        <fullName evidence="3">DUF3558 domain-containing protein</fullName>
    </submittedName>
</protein>
<keyword evidence="4" id="KW-1185">Reference proteome</keyword>
<feature type="compositionally biased region" description="Basic and acidic residues" evidence="1">
    <location>
        <begin position="184"/>
        <end position="202"/>
    </location>
</feature>
<gene>
    <name evidence="3" type="ORF">GKQ77_30580</name>
</gene>
<sequence length="219" mass="22681">MQRKVYVPGIAALLAALLVGCTAGSGGGDESADSKPGDTGSSAAPAQPGKYRTLPEPCGEVEPGTLDAMLPGLKEMDAEQREKAYEGTPTVTYDTDRRVGCSWKVESSGASHRLLIDFERVVSYDSAVSDDDRATEVYATKLREADLSQPAGSGGSESDGSGASADSDDSPGDKAQGGKAARSTPRDEDDKGDKDEKGAKDDGTDETDADDKDKPTTAP</sequence>
<feature type="region of interest" description="Disordered" evidence="1">
    <location>
        <begin position="25"/>
        <end position="62"/>
    </location>
</feature>
<dbReference type="PROSITE" id="PS51257">
    <property type="entry name" value="PROKAR_LIPOPROTEIN"/>
    <property type="match status" value="1"/>
</dbReference>
<accession>A0ABS6YWN0</accession>
<comment type="caution">
    <text evidence="3">The sequence shown here is derived from an EMBL/GenBank/DDBJ whole genome shotgun (WGS) entry which is preliminary data.</text>
</comment>
<evidence type="ECO:0000313" key="4">
    <source>
        <dbReference type="Proteomes" id="UP001197114"/>
    </source>
</evidence>
<feature type="region of interest" description="Disordered" evidence="1">
    <location>
        <begin position="140"/>
        <end position="219"/>
    </location>
</feature>
<evidence type="ECO:0000313" key="3">
    <source>
        <dbReference type="EMBL" id="MBW5425858.1"/>
    </source>
</evidence>
<name>A0ABS6YWN0_9ACTN</name>
<proteinExistence type="predicted"/>
<feature type="chain" id="PRO_5045444363" evidence="2">
    <location>
        <begin position="24"/>
        <end position="219"/>
    </location>
</feature>
<organism evidence="3 4">
    <name type="scientific">Streptomyces anatolicus</name>
    <dbReference type="NCBI Taxonomy" id="2675858"/>
    <lineage>
        <taxon>Bacteria</taxon>
        <taxon>Bacillati</taxon>
        <taxon>Actinomycetota</taxon>
        <taxon>Actinomycetes</taxon>
        <taxon>Kitasatosporales</taxon>
        <taxon>Streptomycetaceae</taxon>
        <taxon>Streptomyces</taxon>
    </lineage>
</organism>
<evidence type="ECO:0000256" key="2">
    <source>
        <dbReference type="SAM" id="SignalP"/>
    </source>
</evidence>
<dbReference type="Proteomes" id="UP001197114">
    <property type="component" value="Unassembled WGS sequence"/>
</dbReference>
<dbReference type="EMBL" id="WMBF01000642">
    <property type="protein sequence ID" value="MBW5425858.1"/>
    <property type="molecule type" value="Genomic_DNA"/>
</dbReference>
<keyword evidence="2" id="KW-0732">Signal</keyword>
<feature type="non-terminal residue" evidence="3">
    <location>
        <position position="219"/>
    </location>
</feature>
<evidence type="ECO:0000256" key="1">
    <source>
        <dbReference type="SAM" id="MobiDB-lite"/>
    </source>
</evidence>
<reference evidence="3 4" key="1">
    <citation type="submission" date="2019-11" db="EMBL/GenBank/DDBJ databases">
        <authorList>
            <person name="Ay H."/>
        </authorList>
    </citation>
    <scope>NUCLEOTIDE SEQUENCE [LARGE SCALE GENOMIC DNA]</scope>
    <source>
        <strain evidence="3 4">BG9H</strain>
    </source>
</reference>